<dbReference type="Proteomes" id="UP000192674">
    <property type="component" value="Unassembled WGS sequence"/>
</dbReference>
<evidence type="ECO:0000313" key="3">
    <source>
        <dbReference type="Proteomes" id="UP000192674"/>
    </source>
</evidence>
<organism evidence="2 3">
    <name type="scientific">Kibdelosporangium aridum</name>
    <dbReference type="NCBI Taxonomy" id="2030"/>
    <lineage>
        <taxon>Bacteria</taxon>
        <taxon>Bacillati</taxon>
        <taxon>Actinomycetota</taxon>
        <taxon>Actinomycetes</taxon>
        <taxon>Pseudonocardiales</taxon>
        <taxon>Pseudonocardiaceae</taxon>
        <taxon>Kibdelosporangium</taxon>
    </lineage>
</organism>
<accession>A0A1W1ZF65</accession>
<dbReference type="AlphaFoldDB" id="A0A1W1ZF65"/>
<sequence length="144" mass="15849">MATTKKYDGFTEEERSAMKDRAKELKASTRRGAKADTEAEVLAKIAELPGSDRAIAKRLHAVIKANAPALTAKLWYGMPAYARDGKVVCHFQPASKFKTRYAMLAFSDQANLDDGAMWPAWYALAELTPDIEARIGTLLKQAVS</sequence>
<dbReference type="OrthoDB" id="32458at2"/>
<protein>
    <submittedName>
        <fullName evidence="2">Uncharacterized conserved protein YdhG, YjbR/CyaY-like superfamily, DUF1801 family</fullName>
    </submittedName>
</protein>
<evidence type="ECO:0000256" key="1">
    <source>
        <dbReference type="SAM" id="MobiDB-lite"/>
    </source>
</evidence>
<evidence type="ECO:0000313" key="2">
    <source>
        <dbReference type="EMBL" id="SMC47044.1"/>
    </source>
</evidence>
<dbReference type="SUPFAM" id="SSF159888">
    <property type="entry name" value="YdhG-like"/>
    <property type="match status" value="1"/>
</dbReference>
<keyword evidence="3" id="KW-1185">Reference proteome</keyword>
<reference evidence="2 3" key="1">
    <citation type="submission" date="2017-04" db="EMBL/GenBank/DDBJ databases">
        <authorList>
            <person name="Afonso C.L."/>
            <person name="Miller P.J."/>
            <person name="Scott M.A."/>
            <person name="Spackman E."/>
            <person name="Goraichik I."/>
            <person name="Dimitrov K.M."/>
            <person name="Suarez D.L."/>
            <person name="Swayne D.E."/>
        </authorList>
    </citation>
    <scope>NUCLEOTIDE SEQUENCE [LARGE SCALE GENOMIC DNA]</scope>
    <source>
        <strain evidence="2 3">DSM 43828</strain>
    </source>
</reference>
<name>A0A1W1ZF65_KIBAR</name>
<dbReference type="Gene3D" id="3.90.1150.200">
    <property type="match status" value="1"/>
</dbReference>
<feature type="region of interest" description="Disordered" evidence="1">
    <location>
        <begin position="1"/>
        <end position="31"/>
    </location>
</feature>
<dbReference type="EMBL" id="FWXV01000001">
    <property type="protein sequence ID" value="SMC47044.1"/>
    <property type="molecule type" value="Genomic_DNA"/>
</dbReference>
<dbReference type="RefSeq" id="WP_084423936.1">
    <property type="nucleotide sequence ID" value="NZ_FWXV01000001.1"/>
</dbReference>
<gene>
    <name evidence="2" type="ORF">SAMN05661093_00004</name>
</gene>
<proteinExistence type="predicted"/>